<reference evidence="7" key="1">
    <citation type="submission" date="2022-05" db="EMBL/GenBank/DDBJ databases">
        <title>Novel bacterial taxa in a minimal lignocellulolytic consortium and its capacity to transform plastics disclosed by genome-resolved metagenomics.</title>
        <authorList>
            <person name="Rodriguez C.A.D."/>
            <person name="Diaz-Garcia L."/>
            <person name="Herrera K."/>
            <person name="Tarazona N.A."/>
            <person name="Sproer C."/>
            <person name="Overmann J."/>
            <person name="Jimenez D.J."/>
        </authorList>
    </citation>
    <scope>NUCLEOTIDE SEQUENCE</scope>
    <source>
        <strain evidence="7">MAG5</strain>
    </source>
</reference>
<evidence type="ECO:0000313" key="8">
    <source>
        <dbReference type="Proteomes" id="UP001056756"/>
    </source>
</evidence>
<dbReference type="InterPro" id="IPR000866">
    <property type="entry name" value="AhpC/TSA"/>
</dbReference>
<protein>
    <submittedName>
        <fullName evidence="7">Redoxin domain-containing protein</fullName>
    </submittedName>
</protein>
<name>A0A9J6ZDR0_9BACL</name>
<keyword evidence="3" id="KW-0735">Signal-anchor</keyword>
<proteinExistence type="predicted"/>
<sequence length="175" mass="19895">MGKYRKKVQVVVLLAVLIIGGYAIFQSFQNNDSNNLIKVGQPAPDFRLANLNNEAVALSDYVGTPLVINFWGTFCEPCIREIPSFQNQYEKWNEQGLEIVGINLSEDSLTVSNYVRKFNMTYAVVRDVDRKTEKKYGLRSYPTTFFVNADGTLQAAVVGEMTEKQIEEHIQQIMQ</sequence>
<dbReference type="KEGG" id="plig:NAG76_20415"/>
<evidence type="ECO:0000256" key="2">
    <source>
        <dbReference type="ARBA" id="ARBA00022748"/>
    </source>
</evidence>
<dbReference type="Pfam" id="PF00578">
    <property type="entry name" value="AhpC-TSA"/>
    <property type="match status" value="1"/>
</dbReference>
<dbReference type="GO" id="GO:0016491">
    <property type="term" value="F:oxidoreductase activity"/>
    <property type="evidence" value="ECO:0007669"/>
    <property type="project" value="InterPro"/>
</dbReference>
<dbReference type="PANTHER" id="PTHR42852:SF6">
    <property type="entry name" value="THIOL:DISULFIDE INTERCHANGE PROTEIN DSBE"/>
    <property type="match status" value="1"/>
</dbReference>
<accession>A0A9J6ZDR0</accession>
<dbReference type="Proteomes" id="UP001056756">
    <property type="component" value="Chromosome"/>
</dbReference>
<dbReference type="SUPFAM" id="SSF52833">
    <property type="entry name" value="Thioredoxin-like"/>
    <property type="match status" value="1"/>
</dbReference>
<comment type="subcellular location">
    <subcellularLocation>
        <location evidence="1">Cell envelope</location>
    </subcellularLocation>
</comment>
<keyword evidence="5" id="KW-0676">Redox-active center</keyword>
<evidence type="ECO:0000259" key="6">
    <source>
        <dbReference type="PROSITE" id="PS51352"/>
    </source>
</evidence>
<dbReference type="AlphaFoldDB" id="A0A9J6ZDR0"/>
<dbReference type="GO" id="GO:0016209">
    <property type="term" value="F:antioxidant activity"/>
    <property type="evidence" value="ECO:0007669"/>
    <property type="project" value="InterPro"/>
</dbReference>
<dbReference type="PROSITE" id="PS51352">
    <property type="entry name" value="THIOREDOXIN_2"/>
    <property type="match status" value="1"/>
</dbReference>
<evidence type="ECO:0000256" key="3">
    <source>
        <dbReference type="ARBA" id="ARBA00022968"/>
    </source>
</evidence>
<keyword evidence="3" id="KW-0812">Transmembrane</keyword>
<dbReference type="GO" id="GO:0017004">
    <property type="term" value="P:cytochrome complex assembly"/>
    <property type="evidence" value="ECO:0007669"/>
    <property type="project" value="UniProtKB-KW"/>
</dbReference>
<gene>
    <name evidence="7" type="ORF">NAG76_20415</name>
</gene>
<keyword evidence="4" id="KW-1015">Disulfide bond</keyword>
<dbReference type="GO" id="GO:0030313">
    <property type="term" value="C:cell envelope"/>
    <property type="evidence" value="ECO:0007669"/>
    <property type="project" value="UniProtKB-SubCell"/>
</dbReference>
<dbReference type="EMBL" id="CP097899">
    <property type="protein sequence ID" value="URN94159.1"/>
    <property type="molecule type" value="Genomic_DNA"/>
</dbReference>
<dbReference type="Gene3D" id="3.40.30.10">
    <property type="entry name" value="Glutaredoxin"/>
    <property type="match status" value="1"/>
</dbReference>
<feature type="domain" description="Thioredoxin" evidence="6">
    <location>
        <begin position="37"/>
        <end position="175"/>
    </location>
</feature>
<dbReference type="PANTHER" id="PTHR42852">
    <property type="entry name" value="THIOL:DISULFIDE INTERCHANGE PROTEIN DSBE"/>
    <property type="match status" value="1"/>
</dbReference>
<keyword evidence="2" id="KW-0201">Cytochrome c-type biogenesis</keyword>
<dbReference type="InterPro" id="IPR050553">
    <property type="entry name" value="Thioredoxin_ResA/DsbE_sf"/>
</dbReference>
<evidence type="ECO:0000256" key="1">
    <source>
        <dbReference type="ARBA" id="ARBA00004196"/>
    </source>
</evidence>
<evidence type="ECO:0000313" key="7">
    <source>
        <dbReference type="EMBL" id="URN94159.1"/>
    </source>
</evidence>
<evidence type="ECO:0000256" key="4">
    <source>
        <dbReference type="ARBA" id="ARBA00023157"/>
    </source>
</evidence>
<dbReference type="InterPro" id="IPR036249">
    <property type="entry name" value="Thioredoxin-like_sf"/>
</dbReference>
<evidence type="ECO:0000256" key="5">
    <source>
        <dbReference type="ARBA" id="ARBA00023284"/>
    </source>
</evidence>
<dbReference type="CDD" id="cd02966">
    <property type="entry name" value="TlpA_like_family"/>
    <property type="match status" value="1"/>
</dbReference>
<dbReference type="InterPro" id="IPR013766">
    <property type="entry name" value="Thioredoxin_domain"/>
</dbReference>
<organism evidence="7 8">
    <name type="scientific">Candidatus Pristimantibacillus lignocellulolyticus</name>
    <dbReference type="NCBI Taxonomy" id="2994561"/>
    <lineage>
        <taxon>Bacteria</taxon>
        <taxon>Bacillati</taxon>
        <taxon>Bacillota</taxon>
        <taxon>Bacilli</taxon>
        <taxon>Bacillales</taxon>
        <taxon>Paenibacillaceae</taxon>
        <taxon>Candidatus Pristimantibacillus</taxon>
    </lineage>
</organism>